<evidence type="ECO:0000256" key="1">
    <source>
        <dbReference type="SAM" id="MobiDB-lite"/>
    </source>
</evidence>
<proteinExistence type="predicted"/>
<protein>
    <submittedName>
        <fullName evidence="3">Uncharacterized protein LOC102803597</fullName>
    </submittedName>
</protein>
<accession>A0ABM0LZG3</accession>
<feature type="region of interest" description="Disordered" evidence="1">
    <location>
        <begin position="94"/>
        <end position="131"/>
    </location>
</feature>
<dbReference type="GeneID" id="102803597"/>
<reference evidence="3" key="1">
    <citation type="submission" date="2025-08" db="UniProtKB">
        <authorList>
            <consortium name="RefSeq"/>
        </authorList>
    </citation>
    <scope>IDENTIFICATION</scope>
    <source>
        <tissue evidence="3">Testes</tissue>
    </source>
</reference>
<dbReference type="Proteomes" id="UP000694865">
    <property type="component" value="Unplaced"/>
</dbReference>
<gene>
    <name evidence="3" type="primary">LOC102803597</name>
</gene>
<evidence type="ECO:0000313" key="3">
    <source>
        <dbReference type="RefSeq" id="XP_006813154.1"/>
    </source>
</evidence>
<name>A0ABM0LZG3_SACKO</name>
<keyword evidence="2" id="KW-1185">Reference proteome</keyword>
<evidence type="ECO:0000313" key="2">
    <source>
        <dbReference type="Proteomes" id="UP000694865"/>
    </source>
</evidence>
<feature type="region of interest" description="Disordered" evidence="1">
    <location>
        <begin position="48"/>
        <end position="67"/>
    </location>
</feature>
<organism evidence="2 3">
    <name type="scientific">Saccoglossus kowalevskii</name>
    <name type="common">Acorn worm</name>
    <dbReference type="NCBI Taxonomy" id="10224"/>
    <lineage>
        <taxon>Eukaryota</taxon>
        <taxon>Metazoa</taxon>
        <taxon>Hemichordata</taxon>
        <taxon>Enteropneusta</taxon>
        <taxon>Harrimaniidae</taxon>
        <taxon>Saccoglossus</taxon>
    </lineage>
</organism>
<feature type="compositionally biased region" description="Polar residues" evidence="1">
    <location>
        <begin position="103"/>
        <end position="121"/>
    </location>
</feature>
<dbReference type="RefSeq" id="XP_006813154.1">
    <property type="nucleotide sequence ID" value="XM_006813091.1"/>
</dbReference>
<sequence length="370" mass="40316">MISLVIQSIQNDKYHGLKLPDELEDMQFTSSQDFTRLGPAPTTFLAQSEHSAFSSVPSSGNHTPRSPQCITKRLTPIHVKSPLDDKPDIQSVLSSKEGRESPNHMSTITANQQQDGNQVTPGSAAAGGGNFNIDDEFKVTSVRTIKQNEIDGNTTSASEDEILSFAIKEISHSTDVKQLVARSYEIESQLAQVGARAQSAPQETMHQFPLSDESPSCGYNSAASMLSDDDVTAFGVSGSLVTVTEHNNPSAIEASAIKDEIDEALCKEDITSDQNVITDLTECHKTSTHELSAQVNEPLDTESALLQDTQTNTILCKVSTLYRLLLCLTVKLPPLETPSELFTPPYQALSQLLEKMPHLGIYSKQTVRPR</sequence>